<dbReference type="SUPFAM" id="SSF52733">
    <property type="entry name" value="Nicotinate mononucleotide:5,6-dimethylbenzimidazole phosphoribosyltransferase (CobT)"/>
    <property type="match status" value="1"/>
</dbReference>
<accession>A0A895XRN0</accession>
<evidence type="ECO:0000313" key="3">
    <source>
        <dbReference type="Proteomes" id="UP000662939"/>
    </source>
</evidence>
<dbReference type="PANTHER" id="PTHR43463">
    <property type="entry name" value="NICOTINATE-NUCLEOTIDE--DIMETHYLBENZIMIDAZOLE PHOSPHORIBOSYLTRANSFERASE"/>
    <property type="match status" value="1"/>
</dbReference>
<keyword evidence="2" id="KW-0808">Transferase</keyword>
<dbReference type="AlphaFoldDB" id="A0A895XRN0"/>
<feature type="region of interest" description="Disordered" evidence="1">
    <location>
        <begin position="326"/>
        <end position="367"/>
    </location>
</feature>
<keyword evidence="2" id="KW-0328">Glycosyltransferase</keyword>
<dbReference type="GO" id="GO:0008939">
    <property type="term" value="F:nicotinate-nucleotide-dimethylbenzimidazole phosphoribosyltransferase activity"/>
    <property type="evidence" value="ECO:0007669"/>
    <property type="project" value="InterPro"/>
</dbReference>
<dbReference type="InterPro" id="IPR003200">
    <property type="entry name" value="Nict_dMeBzImd_PRibTrfase"/>
</dbReference>
<dbReference type="InterPro" id="IPR036087">
    <property type="entry name" value="Nict_dMeBzImd_PRibTrfase_sf"/>
</dbReference>
<feature type="compositionally biased region" description="Acidic residues" evidence="1">
    <location>
        <begin position="330"/>
        <end position="352"/>
    </location>
</feature>
<dbReference type="Gene3D" id="3.40.50.10210">
    <property type="match status" value="1"/>
</dbReference>
<dbReference type="KEGG" id="nav:JQS30_05480"/>
<gene>
    <name evidence="2" type="ORF">JQS30_05480</name>
</gene>
<name>A0A895XRN0_9ACTN</name>
<dbReference type="RefSeq" id="WP_213172371.1">
    <property type="nucleotide sequence ID" value="NZ_CP070496.1"/>
</dbReference>
<proteinExistence type="predicted"/>
<evidence type="ECO:0000256" key="1">
    <source>
        <dbReference type="SAM" id="MobiDB-lite"/>
    </source>
</evidence>
<protein>
    <submittedName>
        <fullName evidence="2">Nicotinate-nucleotide--dimethylbenzimidazole phosphoribosyltransferase</fullName>
    </submittedName>
</protein>
<keyword evidence="3" id="KW-1185">Reference proteome</keyword>
<organism evidence="2 3">
    <name type="scientific">Natronoglycomyces albus</name>
    <dbReference type="NCBI Taxonomy" id="2811108"/>
    <lineage>
        <taxon>Bacteria</taxon>
        <taxon>Bacillati</taxon>
        <taxon>Actinomycetota</taxon>
        <taxon>Actinomycetes</taxon>
        <taxon>Glycomycetales</taxon>
        <taxon>Glycomycetaceae</taxon>
        <taxon>Natronoglycomyces</taxon>
    </lineage>
</organism>
<reference evidence="2" key="1">
    <citation type="submission" date="2021-02" db="EMBL/GenBank/DDBJ databases">
        <title>Natronoglycomyces albus gen. nov., sp. nov, a haloalkaliphilic actinobacterium from a soda solonchak soil.</title>
        <authorList>
            <person name="Sorokin D.Y."/>
            <person name="Khijniak T.V."/>
            <person name="Zakharycheva A.P."/>
            <person name="Boueva O.V."/>
            <person name="Ariskina E.V."/>
            <person name="Hahnke R.L."/>
            <person name="Bunk B."/>
            <person name="Sproer C."/>
            <person name="Schumann P."/>
            <person name="Evtushenko L.I."/>
            <person name="Kublanov I.V."/>
        </authorList>
    </citation>
    <scope>NUCLEOTIDE SEQUENCE</scope>
    <source>
        <strain evidence="2">DSM 106290</strain>
    </source>
</reference>
<dbReference type="PANTHER" id="PTHR43463:SF1">
    <property type="entry name" value="NICOTINATE-NUCLEOTIDE--DIMETHYLBENZIMIDAZOLE PHOSPHORIBOSYLTRANSFERASE"/>
    <property type="match status" value="1"/>
</dbReference>
<sequence>MSESTAAGPMTDLKAKFPNAVWTTRALNRLARAQIPGSGLGGLAASVGWAARVQGTASPVPFSAPRLIQFCGAYPPGWDAGELIAVPELIASTRKGESLLASTAAQAQVPVEIVEVPGHEFVAPGLLDTASLHSAQSLGRQSADRAIDQGADILLIGTFGAGAATAAAAVTSFTTRMDITELVAPMFNREGLIDDASWMRRVAALRDHMAHNRGFKRKADDVSARLGGAALSAAAAAIVSAAVRSVPVLLDGPGAMAAMMIAREYTLAAPKWCYSPDRSPHPVVERLAKQTGMAAGAGLGVDIADGISNVLGWQLMQRAVELAASLPIPEDGESDDSVEKETEEDTEEDTELPLELQPNVDPNLLED</sequence>
<dbReference type="EMBL" id="CP070496">
    <property type="protein sequence ID" value="QSB06362.1"/>
    <property type="molecule type" value="Genomic_DNA"/>
</dbReference>
<evidence type="ECO:0000313" key="2">
    <source>
        <dbReference type="EMBL" id="QSB06362.1"/>
    </source>
</evidence>
<dbReference type="Pfam" id="PF02277">
    <property type="entry name" value="DBI_PRT"/>
    <property type="match status" value="1"/>
</dbReference>
<dbReference type="Proteomes" id="UP000662939">
    <property type="component" value="Chromosome"/>
</dbReference>